<dbReference type="InterPro" id="IPR036291">
    <property type="entry name" value="NAD(P)-bd_dom_sf"/>
</dbReference>
<feature type="signal peptide" evidence="6">
    <location>
        <begin position="1"/>
        <end position="23"/>
    </location>
</feature>
<comment type="similarity">
    <text evidence="1 5">Belongs to the UDP-glucose/GDP-mannose dehydrogenase family.</text>
</comment>
<protein>
    <recommendedName>
        <fullName evidence="2">UDP-glucose 6-dehydrogenase</fullName>
    </recommendedName>
</protein>
<dbReference type="InterPro" id="IPR001732">
    <property type="entry name" value="UDP-Glc/GDP-Man_DH_N"/>
</dbReference>
<keyword evidence="4" id="KW-0520">NAD</keyword>
<dbReference type="InterPro" id="IPR014027">
    <property type="entry name" value="UDP-Glc/GDP-Man_DH_C"/>
</dbReference>
<organism evidence="8 9">
    <name type="scientific">Bradyrhizobium campsiandrae</name>
    <dbReference type="NCBI Taxonomy" id="1729892"/>
    <lineage>
        <taxon>Bacteria</taxon>
        <taxon>Pseudomonadati</taxon>
        <taxon>Pseudomonadota</taxon>
        <taxon>Alphaproteobacteria</taxon>
        <taxon>Hyphomicrobiales</taxon>
        <taxon>Nitrobacteraceae</taxon>
        <taxon>Bradyrhizobium</taxon>
    </lineage>
</organism>
<dbReference type="InterPro" id="IPR014026">
    <property type="entry name" value="UDP-Glc/GDP-Man_DH_dimer"/>
</dbReference>
<evidence type="ECO:0000313" key="9">
    <source>
        <dbReference type="Proteomes" id="UP000639516"/>
    </source>
</evidence>
<dbReference type="InterPro" id="IPR008927">
    <property type="entry name" value="6-PGluconate_DH-like_C_sf"/>
</dbReference>
<name>A0ABR7U5J9_9BRAD</name>
<keyword evidence="6" id="KW-0732">Signal</keyword>
<dbReference type="PANTHER" id="PTHR43750">
    <property type="entry name" value="UDP-GLUCOSE 6-DEHYDROGENASE TUAD"/>
    <property type="match status" value="1"/>
</dbReference>
<dbReference type="Pfam" id="PF00984">
    <property type="entry name" value="UDPG_MGDP_dh"/>
    <property type="match status" value="1"/>
</dbReference>
<dbReference type="Pfam" id="PF03721">
    <property type="entry name" value="UDPG_MGDP_dh_N"/>
    <property type="match status" value="1"/>
</dbReference>
<dbReference type="PIRSF" id="PIRSF000124">
    <property type="entry name" value="UDPglc_GDPman_dh"/>
    <property type="match status" value="1"/>
</dbReference>
<dbReference type="Gene3D" id="1.20.5.100">
    <property type="entry name" value="Cytochrome c1, transmembrane anchor, C-terminal"/>
    <property type="match status" value="1"/>
</dbReference>
<gene>
    <name evidence="8" type="ORF">HA482_11675</name>
</gene>
<dbReference type="RefSeq" id="WP_188102553.1">
    <property type="nucleotide sequence ID" value="NZ_JAANIH010000027.1"/>
</dbReference>
<dbReference type="Pfam" id="PF03720">
    <property type="entry name" value="UDPG_MGDP_dh_C"/>
    <property type="match status" value="1"/>
</dbReference>
<dbReference type="SUPFAM" id="SSF51735">
    <property type="entry name" value="NAD(P)-binding Rossmann-fold domains"/>
    <property type="match status" value="1"/>
</dbReference>
<accession>A0ABR7U5J9</accession>
<dbReference type="EMBL" id="JAATTO010000014">
    <property type="protein sequence ID" value="MBC9978868.1"/>
    <property type="molecule type" value="Genomic_DNA"/>
</dbReference>
<dbReference type="PIRSF" id="PIRSF500136">
    <property type="entry name" value="UDP_ManNAc_DH"/>
    <property type="match status" value="1"/>
</dbReference>
<evidence type="ECO:0000256" key="2">
    <source>
        <dbReference type="ARBA" id="ARBA00015132"/>
    </source>
</evidence>
<dbReference type="InterPro" id="IPR036220">
    <property type="entry name" value="UDP-Glc/GDP-Man_DH_C_sf"/>
</dbReference>
<keyword evidence="9" id="KW-1185">Reference proteome</keyword>
<dbReference type="SUPFAM" id="SSF48179">
    <property type="entry name" value="6-phosphogluconate dehydrogenase C-terminal domain-like"/>
    <property type="match status" value="1"/>
</dbReference>
<reference evidence="8 9" key="1">
    <citation type="journal article" date="2020" name="Arch. Microbiol.">
        <title>Bradyrhizobium campsiandrae sp. nov., a nitrogen-fixing bacterial strain isolated from a native leguminous tree from the Amazon adapted to flooded conditions.</title>
        <authorList>
            <person name="Cabral Michel D."/>
            <person name="Martins da Costa E."/>
            <person name="Azarias Guimaraes A."/>
            <person name="Soares de Carvalho T."/>
            <person name="Santos de Castro Caputo P."/>
            <person name="Willems A."/>
            <person name="de Souza Moreira F.M."/>
        </authorList>
    </citation>
    <scope>NUCLEOTIDE SEQUENCE [LARGE SCALE GENOMIC DNA]</scope>
    <source>
        <strain evidence="9">INPA 384B</strain>
    </source>
</reference>
<evidence type="ECO:0000256" key="6">
    <source>
        <dbReference type="SAM" id="SignalP"/>
    </source>
</evidence>
<dbReference type="Gene3D" id="3.40.50.720">
    <property type="entry name" value="NAD(P)-binding Rossmann-like Domain"/>
    <property type="match status" value="2"/>
</dbReference>
<dbReference type="Proteomes" id="UP000639516">
    <property type="component" value="Unassembled WGS sequence"/>
</dbReference>
<feature type="domain" description="UDP-glucose/GDP-mannose dehydrogenase C-terminal" evidence="7">
    <location>
        <begin position="308"/>
        <end position="406"/>
    </location>
</feature>
<dbReference type="InterPro" id="IPR028359">
    <property type="entry name" value="UDP_ManNAc/GlcNAc_DH"/>
</dbReference>
<comment type="caution">
    <text evidence="8">The sequence shown here is derived from an EMBL/GenBank/DDBJ whole genome shotgun (WGS) entry which is preliminary data.</text>
</comment>
<dbReference type="NCBIfam" id="TIGR03026">
    <property type="entry name" value="NDP-sugDHase"/>
    <property type="match status" value="1"/>
</dbReference>
<evidence type="ECO:0000259" key="7">
    <source>
        <dbReference type="SMART" id="SM00984"/>
    </source>
</evidence>
<evidence type="ECO:0000313" key="8">
    <source>
        <dbReference type="EMBL" id="MBC9978868.1"/>
    </source>
</evidence>
<dbReference type="SUPFAM" id="SSF52413">
    <property type="entry name" value="UDP-glucose/GDP-mannose dehydrogenase C-terminal domain"/>
    <property type="match status" value="1"/>
</dbReference>
<proteinExistence type="inferred from homology"/>
<dbReference type="PANTHER" id="PTHR43750:SF3">
    <property type="entry name" value="UDP-GLUCOSE 6-DEHYDROGENASE TUAD"/>
    <property type="match status" value="1"/>
</dbReference>
<evidence type="ECO:0000256" key="3">
    <source>
        <dbReference type="ARBA" id="ARBA00023002"/>
    </source>
</evidence>
<evidence type="ECO:0000256" key="5">
    <source>
        <dbReference type="PIRNR" id="PIRNR000124"/>
    </source>
</evidence>
<dbReference type="InterPro" id="IPR017476">
    <property type="entry name" value="UDP-Glc/GDP-Man"/>
</dbReference>
<evidence type="ECO:0000256" key="1">
    <source>
        <dbReference type="ARBA" id="ARBA00006601"/>
    </source>
</evidence>
<dbReference type="SMART" id="SM00984">
    <property type="entry name" value="UDPG_MGDP_dh_C"/>
    <property type="match status" value="1"/>
</dbReference>
<evidence type="ECO:0000256" key="4">
    <source>
        <dbReference type="ARBA" id="ARBA00023027"/>
    </source>
</evidence>
<feature type="chain" id="PRO_5047484774" description="UDP-glucose 6-dehydrogenase" evidence="6">
    <location>
        <begin position="24"/>
        <end position="424"/>
    </location>
</feature>
<sequence length="424" mass="44820">MTLLRIAYAGMTHLGLCSAVAAAAQGFATLGFDADAHLVGRVAAGELPVREPGLDDLLRAHRGRISFSADAAAMRACDLVYVAPDVPTDSTGVSDLGSIGALLDLVLANTRDDATIVILSQVPPGFTRARQRPGRTILYQVETLVFGRAVERATKPERFILGCLDPEAPLPSAWQSFLESFGCPLLPMRLESAELAKISINCALAASVTTANTLAELCERVGADWSEIAPALKLDGRIGPYAYLAPGLGLAGGNIERDLATVMRLSDQHGTDSGMIRAIVANSVHRKDWAHRELDEALLATAPQARIGVLGLAYKENTHSVKNSAALALIAQLAAWPVRAFDPAVPASAAQHPNVTAASSALDAARDVDALAIMTPWPEFRALAPADLARLMRGRLVLDPYRVLDAAAARMAGLDYRTLGARAS</sequence>
<keyword evidence="3" id="KW-0560">Oxidoreductase</keyword>